<dbReference type="Gene3D" id="3.40.50.1110">
    <property type="entry name" value="SGNH hydrolase"/>
    <property type="match status" value="1"/>
</dbReference>
<evidence type="ECO:0000313" key="3">
    <source>
        <dbReference type="EMBL" id="KAL3505123.1"/>
    </source>
</evidence>
<dbReference type="PANTHER" id="PTHR31988:SF15">
    <property type="entry name" value="ESTERASE, PUTATIVE (DUF303)-RELATED"/>
    <property type="match status" value="1"/>
</dbReference>
<evidence type="ECO:0000259" key="2">
    <source>
        <dbReference type="Pfam" id="PF03629"/>
    </source>
</evidence>
<dbReference type="PANTHER" id="PTHR31988">
    <property type="entry name" value="ESTERASE, PUTATIVE (DUF303)-RELATED"/>
    <property type="match status" value="1"/>
</dbReference>
<reference evidence="3 4" key="1">
    <citation type="submission" date="2024-11" db="EMBL/GenBank/DDBJ databases">
        <title>A near-complete genome assembly of Cinchona calisaya.</title>
        <authorList>
            <person name="Lian D.C."/>
            <person name="Zhao X.W."/>
            <person name="Wei L."/>
        </authorList>
    </citation>
    <scope>NUCLEOTIDE SEQUENCE [LARGE SCALE GENOMIC DNA]</scope>
    <source>
        <tissue evidence="3">Nenye</tissue>
    </source>
</reference>
<keyword evidence="1" id="KW-0378">Hydrolase</keyword>
<dbReference type="InterPro" id="IPR036514">
    <property type="entry name" value="SGNH_hydro_sf"/>
</dbReference>
<dbReference type="InterPro" id="IPR052940">
    <property type="entry name" value="Carb_Esterase_6"/>
</dbReference>
<dbReference type="AlphaFoldDB" id="A0ABD2YCG2"/>
<dbReference type="InterPro" id="IPR005181">
    <property type="entry name" value="SASA"/>
</dbReference>
<name>A0ABD2YCG2_9GENT</name>
<proteinExistence type="predicted"/>
<gene>
    <name evidence="3" type="ORF">ACH5RR_034964</name>
</gene>
<dbReference type="Pfam" id="PF03629">
    <property type="entry name" value="SASA"/>
    <property type="match status" value="1"/>
</dbReference>
<feature type="domain" description="Sialate O-acetylesterase" evidence="2">
    <location>
        <begin position="1"/>
        <end position="206"/>
    </location>
</feature>
<comment type="caution">
    <text evidence="3">The sequence shown here is derived from an EMBL/GenBank/DDBJ whole genome shotgun (WGS) entry which is preliminary data.</text>
</comment>
<dbReference type="SUPFAM" id="SSF52266">
    <property type="entry name" value="SGNH hydrolase"/>
    <property type="match status" value="1"/>
</dbReference>
<accession>A0ABD2YCG2</accession>
<protein>
    <recommendedName>
        <fullName evidence="2">Sialate O-acetylesterase domain-containing protein</fullName>
    </recommendedName>
</protein>
<keyword evidence="4" id="KW-1185">Reference proteome</keyword>
<dbReference type="GO" id="GO:0016787">
    <property type="term" value="F:hydrolase activity"/>
    <property type="evidence" value="ECO:0007669"/>
    <property type="project" value="UniProtKB-KW"/>
</dbReference>
<sequence>MAGRGGVDKRIWDGLIPQECYPNPAILRLNAGLTWEDAYEPLHVDIDTNKTCGVGPGLAFANTILQKGSNFEVIGLVPCAVGGTSISEWSRGSFLYNNLINRADVAIKDGGIIQAILWYQGERDTIHQEVADSYKFKLEQFIKDLRYDLQLPKLSFIQVGLASAEGSFIDEVREAQLGMDLPNVISVDAYGLPLQQDGLHLSTVAQGTERVNDEGVTEIKVDTVDYRSPPGQVQQTVKENVEVIHVKHPDDESGIGGGVVAGAAAKVAEKIQSAKETISGKSEGPNN</sequence>
<evidence type="ECO:0000256" key="1">
    <source>
        <dbReference type="ARBA" id="ARBA00022801"/>
    </source>
</evidence>
<dbReference type="EMBL" id="JBJUIK010000014">
    <property type="protein sequence ID" value="KAL3505123.1"/>
    <property type="molecule type" value="Genomic_DNA"/>
</dbReference>
<dbReference type="Proteomes" id="UP001630127">
    <property type="component" value="Unassembled WGS sequence"/>
</dbReference>
<evidence type="ECO:0000313" key="4">
    <source>
        <dbReference type="Proteomes" id="UP001630127"/>
    </source>
</evidence>
<organism evidence="3 4">
    <name type="scientific">Cinchona calisaya</name>
    <dbReference type="NCBI Taxonomy" id="153742"/>
    <lineage>
        <taxon>Eukaryota</taxon>
        <taxon>Viridiplantae</taxon>
        <taxon>Streptophyta</taxon>
        <taxon>Embryophyta</taxon>
        <taxon>Tracheophyta</taxon>
        <taxon>Spermatophyta</taxon>
        <taxon>Magnoliopsida</taxon>
        <taxon>eudicotyledons</taxon>
        <taxon>Gunneridae</taxon>
        <taxon>Pentapetalae</taxon>
        <taxon>asterids</taxon>
        <taxon>lamiids</taxon>
        <taxon>Gentianales</taxon>
        <taxon>Rubiaceae</taxon>
        <taxon>Cinchonoideae</taxon>
        <taxon>Cinchoneae</taxon>
        <taxon>Cinchona</taxon>
    </lineage>
</organism>